<proteinExistence type="predicted"/>
<gene>
    <name evidence="1" type="ORF">FSB_LOCUS60911</name>
</gene>
<organism evidence="1">
    <name type="scientific">Fagus sylvatica</name>
    <name type="common">Beechnut</name>
    <dbReference type="NCBI Taxonomy" id="28930"/>
    <lineage>
        <taxon>Eukaryota</taxon>
        <taxon>Viridiplantae</taxon>
        <taxon>Streptophyta</taxon>
        <taxon>Embryophyta</taxon>
        <taxon>Tracheophyta</taxon>
        <taxon>Spermatophyta</taxon>
        <taxon>Magnoliopsida</taxon>
        <taxon>eudicotyledons</taxon>
        <taxon>Gunneridae</taxon>
        <taxon>Pentapetalae</taxon>
        <taxon>rosids</taxon>
        <taxon>fabids</taxon>
        <taxon>Fagales</taxon>
        <taxon>Fagaceae</taxon>
        <taxon>Fagus</taxon>
    </lineage>
</organism>
<sequence>MGYRRLEIVIQSALGLKCVNPDKEVKPYAVVFICNNNNNRISAEHKTGNIASPSQNLYWTVDNIVSAMVVSAV</sequence>
<dbReference type="AlphaFoldDB" id="A0A2N9J998"/>
<reference evidence="1" key="1">
    <citation type="submission" date="2018-02" db="EMBL/GenBank/DDBJ databases">
        <authorList>
            <person name="Cohen D.B."/>
            <person name="Kent A.D."/>
        </authorList>
    </citation>
    <scope>NUCLEOTIDE SEQUENCE</scope>
</reference>
<protein>
    <submittedName>
        <fullName evidence="1">Uncharacterized protein</fullName>
    </submittedName>
</protein>
<accession>A0A2N9J998</accession>
<dbReference type="EMBL" id="OIVN01006433">
    <property type="protein sequence ID" value="SPD33029.1"/>
    <property type="molecule type" value="Genomic_DNA"/>
</dbReference>
<name>A0A2N9J998_FAGSY</name>
<evidence type="ECO:0000313" key="1">
    <source>
        <dbReference type="EMBL" id="SPD33029.1"/>
    </source>
</evidence>